<dbReference type="InterPro" id="IPR031481">
    <property type="entry name" value="Glyco_tran_10_N"/>
</dbReference>
<sequence length="456" mass="52484">MRRHTKKALQLLLAAFLLFVIYLNLNLTDLISDPRRANNALPWGDDFKRGRRPSLSFSGQRIHDHAVKAKSVHNDTTSLSISSHHSTMLVYPSVEEYSEDRIVNQLSFVSQDLVQKRERGAQVSSKKILVYNGLGSWHIPRGQTLFKEQKCTVQDCELVDDRSKMNQADVVLFQHPPGAVSDRPYHQIWALFVLESPYHTPSFASSRAVFNWTATYRHDSTIVAPYEKYVPLNASLLTRKPTKNYAAGKTKKVAWFVSNCGARNKRRQYADELGKHIQVDIYGGCGTLKCPRFQSDKCFGMLNKDYKFYLSFENSNCRDYITEKFFINGLKHDVIPIVMGAAPEDYKRAAPPHSFIHVDEFETPKDLAAYLLKLDQDDSLYNEYFAWKGLWDNINTFFWCRVCALAHDTERRGHSWFSDVETWWRGPGVCIGQDNWRTVSRVKPLIADLAFSPNEH</sequence>
<evidence type="ECO:0000256" key="11">
    <source>
        <dbReference type="ARBA" id="ARBA00023180"/>
    </source>
</evidence>
<evidence type="ECO:0000256" key="6">
    <source>
        <dbReference type="ARBA" id="ARBA00022692"/>
    </source>
</evidence>
<feature type="domain" description="Fucosyltransferase C-terminal" evidence="13">
    <location>
        <begin position="248"/>
        <end position="423"/>
    </location>
</feature>
<keyword evidence="7" id="KW-0735">Signal-anchor</keyword>
<gene>
    <name evidence="15" type="ORF">BaRGS_00017259</name>
</gene>
<evidence type="ECO:0000313" key="15">
    <source>
        <dbReference type="EMBL" id="KAK7491430.1"/>
    </source>
</evidence>
<evidence type="ECO:0000256" key="12">
    <source>
        <dbReference type="RuleBase" id="RU003832"/>
    </source>
</evidence>
<dbReference type="FunFam" id="3.40.50.11660:FF:000004">
    <property type="entry name" value="Glycoprotein 3-alpha-L-fucosyltransferase A"/>
    <property type="match status" value="1"/>
</dbReference>
<evidence type="ECO:0000313" key="16">
    <source>
        <dbReference type="Proteomes" id="UP001519460"/>
    </source>
</evidence>
<comment type="caution">
    <text evidence="15">The sequence shown here is derived from an EMBL/GenBank/DDBJ whole genome shotgun (WGS) entry which is preliminary data.</text>
</comment>
<dbReference type="InterPro" id="IPR001503">
    <property type="entry name" value="Glyco_trans_10"/>
</dbReference>
<evidence type="ECO:0000256" key="5">
    <source>
        <dbReference type="ARBA" id="ARBA00022679"/>
    </source>
</evidence>
<comment type="subcellular location">
    <subcellularLocation>
        <location evidence="1">Golgi apparatus membrane</location>
        <topology evidence="1">Single-pass type II membrane protein</topology>
    </subcellularLocation>
    <subcellularLocation>
        <location evidence="12">Golgi apparatus</location>
        <location evidence="12">Golgi stack membrane</location>
        <topology evidence="12">Single-pass type II membrane protein</topology>
    </subcellularLocation>
</comment>
<dbReference type="GO" id="GO:0000139">
    <property type="term" value="C:Golgi membrane"/>
    <property type="evidence" value="ECO:0007669"/>
    <property type="project" value="UniProtKB-SubCell"/>
</dbReference>
<evidence type="ECO:0000256" key="4">
    <source>
        <dbReference type="ARBA" id="ARBA00022676"/>
    </source>
</evidence>
<evidence type="ECO:0000256" key="3">
    <source>
        <dbReference type="ARBA" id="ARBA00008919"/>
    </source>
</evidence>
<keyword evidence="8" id="KW-1133">Transmembrane helix</keyword>
<feature type="domain" description="Fucosyltransferase N-terminal" evidence="14">
    <location>
        <begin position="126"/>
        <end position="226"/>
    </location>
</feature>
<keyword evidence="6 12" id="KW-0812">Transmembrane</keyword>
<organism evidence="15 16">
    <name type="scientific">Batillaria attramentaria</name>
    <dbReference type="NCBI Taxonomy" id="370345"/>
    <lineage>
        <taxon>Eukaryota</taxon>
        <taxon>Metazoa</taxon>
        <taxon>Spiralia</taxon>
        <taxon>Lophotrochozoa</taxon>
        <taxon>Mollusca</taxon>
        <taxon>Gastropoda</taxon>
        <taxon>Caenogastropoda</taxon>
        <taxon>Sorbeoconcha</taxon>
        <taxon>Cerithioidea</taxon>
        <taxon>Batillariidae</taxon>
        <taxon>Batillaria</taxon>
    </lineage>
</organism>
<evidence type="ECO:0000259" key="14">
    <source>
        <dbReference type="Pfam" id="PF17039"/>
    </source>
</evidence>
<evidence type="ECO:0000256" key="10">
    <source>
        <dbReference type="ARBA" id="ARBA00023136"/>
    </source>
</evidence>
<dbReference type="EMBL" id="JACVVK020000114">
    <property type="protein sequence ID" value="KAK7491430.1"/>
    <property type="molecule type" value="Genomic_DNA"/>
</dbReference>
<proteinExistence type="inferred from homology"/>
<reference evidence="15 16" key="1">
    <citation type="journal article" date="2023" name="Sci. Data">
        <title>Genome assembly of the Korean intertidal mud-creeper Batillaria attramentaria.</title>
        <authorList>
            <person name="Patra A.K."/>
            <person name="Ho P.T."/>
            <person name="Jun S."/>
            <person name="Lee S.J."/>
            <person name="Kim Y."/>
            <person name="Won Y.J."/>
        </authorList>
    </citation>
    <scope>NUCLEOTIDE SEQUENCE [LARGE SCALE GENOMIC DNA]</scope>
    <source>
        <strain evidence="15">Wonlab-2016</strain>
    </source>
</reference>
<dbReference type="Proteomes" id="UP001519460">
    <property type="component" value="Unassembled WGS sequence"/>
</dbReference>
<evidence type="ECO:0000256" key="9">
    <source>
        <dbReference type="ARBA" id="ARBA00023034"/>
    </source>
</evidence>
<name>A0ABD0KWK0_9CAEN</name>
<dbReference type="PANTHER" id="PTHR48438:SF1">
    <property type="entry name" value="ALPHA-(1,3)-FUCOSYLTRANSFERASE C-RELATED"/>
    <property type="match status" value="1"/>
</dbReference>
<dbReference type="Pfam" id="PF00852">
    <property type="entry name" value="Glyco_transf_10"/>
    <property type="match status" value="1"/>
</dbReference>
<dbReference type="EC" id="2.4.1.-" evidence="12"/>
<evidence type="ECO:0000256" key="8">
    <source>
        <dbReference type="ARBA" id="ARBA00022989"/>
    </source>
</evidence>
<evidence type="ECO:0000256" key="7">
    <source>
        <dbReference type="ARBA" id="ARBA00022968"/>
    </source>
</evidence>
<dbReference type="InterPro" id="IPR038577">
    <property type="entry name" value="GT10-like_C_sf"/>
</dbReference>
<keyword evidence="4 12" id="KW-0328">Glycosyltransferase</keyword>
<dbReference type="InterPro" id="IPR055270">
    <property type="entry name" value="Glyco_tran_10_C"/>
</dbReference>
<keyword evidence="11" id="KW-0325">Glycoprotein</keyword>
<dbReference type="Gene3D" id="3.40.50.11660">
    <property type="entry name" value="Glycosyl transferase family 10, C-terminal domain"/>
    <property type="match status" value="1"/>
</dbReference>
<dbReference type="GO" id="GO:0008417">
    <property type="term" value="F:fucosyltransferase activity"/>
    <property type="evidence" value="ECO:0007669"/>
    <property type="project" value="UniProtKB-ARBA"/>
</dbReference>
<dbReference type="PANTHER" id="PTHR48438">
    <property type="entry name" value="ALPHA-(1,3)-FUCOSYLTRANSFERASE C-RELATED"/>
    <property type="match status" value="1"/>
</dbReference>
<evidence type="ECO:0000256" key="2">
    <source>
        <dbReference type="ARBA" id="ARBA00004922"/>
    </source>
</evidence>
<keyword evidence="16" id="KW-1185">Reference proteome</keyword>
<keyword evidence="9 12" id="KW-0333">Golgi apparatus</keyword>
<evidence type="ECO:0000256" key="1">
    <source>
        <dbReference type="ARBA" id="ARBA00004323"/>
    </source>
</evidence>
<dbReference type="Pfam" id="PF17039">
    <property type="entry name" value="Glyco_tran_10_N"/>
    <property type="match status" value="1"/>
</dbReference>
<dbReference type="AlphaFoldDB" id="A0ABD0KWK0"/>
<comment type="similarity">
    <text evidence="3 12">Belongs to the glycosyltransferase 10 family.</text>
</comment>
<accession>A0ABD0KWK0</accession>
<keyword evidence="5 12" id="KW-0808">Transferase</keyword>
<dbReference type="SUPFAM" id="SSF53756">
    <property type="entry name" value="UDP-Glycosyltransferase/glycogen phosphorylase"/>
    <property type="match status" value="1"/>
</dbReference>
<protein>
    <recommendedName>
        <fullName evidence="12">Fucosyltransferase</fullName>
        <ecNumber evidence="12">2.4.1.-</ecNumber>
    </recommendedName>
</protein>
<dbReference type="GO" id="GO:0032580">
    <property type="term" value="C:Golgi cisterna membrane"/>
    <property type="evidence" value="ECO:0007669"/>
    <property type="project" value="UniProtKB-SubCell"/>
</dbReference>
<keyword evidence="10" id="KW-0472">Membrane</keyword>
<evidence type="ECO:0000259" key="13">
    <source>
        <dbReference type="Pfam" id="PF00852"/>
    </source>
</evidence>
<comment type="pathway">
    <text evidence="2">Protein modification; protein glycosylation.</text>
</comment>